<dbReference type="InterPro" id="IPR000825">
    <property type="entry name" value="SUF_FeS_clus_asmbl_SufBD_core"/>
</dbReference>
<dbReference type="RefSeq" id="WP_243067983.1">
    <property type="nucleotide sequence ID" value="NZ_JAIVFK010000021.1"/>
</dbReference>
<evidence type="ECO:0000313" key="4">
    <source>
        <dbReference type="EMBL" id="MCI4684071.1"/>
    </source>
</evidence>
<feature type="domain" description="SUF system FeS cluster assembly SufBD core" evidence="2">
    <location>
        <begin position="171"/>
        <end position="393"/>
    </location>
</feature>
<dbReference type="InterPro" id="IPR055346">
    <property type="entry name" value="Fe-S_cluster_assembly_SufBD"/>
</dbReference>
<evidence type="ECO:0000259" key="2">
    <source>
        <dbReference type="Pfam" id="PF01458"/>
    </source>
</evidence>
<evidence type="ECO:0000313" key="5">
    <source>
        <dbReference type="Proteomes" id="UP001139104"/>
    </source>
</evidence>
<accession>A0ABS9Z904</accession>
<comment type="similarity">
    <text evidence="1">Belongs to the iron-sulfur cluster assembly SufBD family.</text>
</comment>
<dbReference type="Pfam" id="PF19295">
    <property type="entry name" value="SufBD_N"/>
    <property type="match status" value="1"/>
</dbReference>
<name>A0ABS9Z904_9HYPH</name>
<protein>
    <submittedName>
        <fullName evidence="4">SufD family Fe-S cluster assembly protein</fullName>
    </submittedName>
</protein>
<proteinExistence type="inferred from homology"/>
<dbReference type="InterPro" id="IPR045595">
    <property type="entry name" value="SufBD_N"/>
</dbReference>
<evidence type="ECO:0000259" key="3">
    <source>
        <dbReference type="Pfam" id="PF19295"/>
    </source>
</evidence>
<evidence type="ECO:0000256" key="1">
    <source>
        <dbReference type="ARBA" id="ARBA00043967"/>
    </source>
</evidence>
<dbReference type="InterPro" id="IPR037284">
    <property type="entry name" value="SUF_FeS_clus_asmbl_SufBD_sf"/>
</dbReference>
<dbReference type="SUPFAM" id="SSF101960">
    <property type="entry name" value="Stabilizer of iron transporter SufD"/>
    <property type="match status" value="1"/>
</dbReference>
<organism evidence="4 5">
    <name type="scientific">Candidatus Rhodoblastus alkanivorans</name>
    <dbReference type="NCBI Taxonomy" id="2954117"/>
    <lineage>
        <taxon>Bacteria</taxon>
        <taxon>Pseudomonadati</taxon>
        <taxon>Pseudomonadota</taxon>
        <taxon>Alphaproteobacteria</taxon>
        <taxon>Hyphomicrobiales</taxon>
        <taxon>Rhodoblastaceae</taxon>
        <taxon>Rhodoblastus</taxon>
    </lineage>
</organism>
<dbReference type="EMBL" id="JAIVFP010000001">
    <property type="protein sequence ID" value="MCI4684071.1"/>
    <property type="molecule type" value="Genomic_DNA"/>
</dbReference>
<gene>
    <name evidence="4" type="ORF">K2U94_15105</name>
</gene>
<dbReference type="PANTHER" id="PTHR43575:SF1">
    <property type="entry name" value="PROTEIN ABCI7, CHLOROPLASTIC"/>
    <property type="match status" value="1"/>
</dbReference>
<dbReference type="PANTHER" id="PTHR43575">
    <property type="entry name" value="PROTEIN ABCI7, CHLOROPLASTIC"/>
    <property type="match status" value="1"/>
</dbReference>
<feature type="domain" description="SUF system FeS cluster assembly SufBD N-terminal" evidence="3">
    <location>
        <begin position="16"/>
        <end position="159"/>
    </location>
</feature>
<dbReference type="Proteomes" id="UP001139104">
    <property type="component" value="Unassembled WGS sequence"/>
</dbReference>
<sequence>MMGALLQNPTQAEQDLLASFTLEQAGGERKAAFERFARAGLPSRRNEAWHYTDLRARLRAAPPRAKKPDAVALERAKEKLAPVDRLRIVTLDGFFVPELSDDFSFTRGVTLRPLTDNDPVLKRLAEDADDALLDLNAAFAEGGAVLEIAPDVQMDAVLEVVALGGATGAVSRYGRLFVVLGDGARASVLETRAEGGEGFGDSAIFLSLGRGAELDYACRAREGAAVEVQTFVARLEAEAHLRAVAFVGGAPFLRRQLFVSCAGENAEVYLAGAALLRGREHADTTLVLTHDAPSCISRETFKYVLADQSNGVFQGKIVVPPHAQKTDGKMLCRGLLLSDDAAMSSKPELEIFADDVACGHGAACARLDASQLFYMESRGVPREEAQAILVEAFAAEAFDILDDEELRDLLTADLARLLAGGGFA</sequence>
<dbReference type="Pfam" id="PF01458">
    <property type="entry name" value="SUFBD_core"/>
    <property type="match status" value="1"/>
</dbReference>
<reference evidence="4" key="1">
    <citation type="journal article" date="2022" name="ISME J.">
        <title>Identification of active gaseous-alkane degraders at natural gas seeps.</title>
        <authorList>
            <person name="Farhan Ul Haque M."/>
            <person name="Hernandez M."/>
            <person name="Crombie A.T."/>
            <person name="Murrell J.C."/>
        </authorList>
    </citation>
    <scope>NUCLEOTIDE SEQUENCE</scope>
    <source>
        <strain evidence="4">PC2</strain>
    </source>
</reference>
<keyword evidence="5" id="KW-1185">Reference proteome</keyword>
<comment type="caution">
    <text evidence="4">The sequence shown here is derived from an EMBL/GenBank/DDBJ whole genome shotgun (WGS) entry which is preliminary data.</text>
</comment>